<organism evidence="2 3">
    <name type="scientific">Nocardiopsis aegyptia</name>
    <dbReference type="NCBI Taxonomy" id="220378"/>
    <lineage>
        <taxon>Bacteria</taxon>
        <taxon>Bacillati</taxon>
        <taxon>Actinomycetota</taxon>
        <taxon>Actinomycetes</taxon>
        <taxon>Streptosporangiales</taxon>
        <taxon>Nocardiopsidaceae</taxon>
        <taxon>Nocardiopsis</taxon>
    </lineage>
</organism>
<evidence type="ECO:0000256" key="1">
    <source>
        <dbReference type="SAM" id="Phobius"/>
    </source>
</evidence>
<keyword evidence="1" id="KW-0812">Transmembrane</keyword>
<dbReference type="RefSeq" id="WP_179820852.1">
    <property type="nucleotide sequence ID" value="NZ_JACCFS010000001.1"/>
</dbReference>
<dbReference type="EMBL" id="JACCFS010000001">
    <property type="protein sequence ID" value="NYJ32879.1"/>
    <property type="molecule type" value="Genomic_DNA"/>
</dbReference>
<comment type="caution">
    <text evidence="2">The sequence shown here is derived from an EMBL/GenBank/DDBJ whole genome shotgun (WGS) entry which is preliminary data.</text>
</comment>
<gene>
    <name evidence="2" type="ORF">HNR10_000760</name>
</gene>
<reference evidence="2 3" key="1">
    <citation type="submission" date="2020-07" db="EMBL/GenBank/DDBJ databases">
        <title>Sequencing the genomes of 1000 actinobacteria strains.</title>
        <authorList>
            <person name="Klenk H.-P."/>
        </authorList>
    </citation>
    <scope>NUCLEOTIDE SEQUENCE [LARGE SCALE GENOMIC DNA]</scope>
    <source>
        <strain evidence="2 3">DSM 44442</strain>
    </source>
</reference>
<protein>
    <submittedName>
        <fullName evidence="2">Uncharacterized protein</fullName>
    </submittedName>
</protein>
<dbReference type="AlphaFoldDB" id="A0A7Z0EIU7"/>
<name>A0A7Z0EIU7_9ACTN</name>
<accession>A0A7Z0EIU7</accession>
<feature type="transmembrane region" description="Helical" evidence="1">
    <location>
        <begin position="13"/>
        <end position="39"/>
    </location>
</feature>
<keyword evidence="3" id="KW-1185">Reference proteome</keyword>
<evidence type="ECO:0000313" key="2">
    <source>
        <dbReference type="EMBL" id="NYJ32879.1"/>
    </source>
</evidence>
<proteinExistence type="predicted"/>
<evidence type="ECO:0000313" key="3">
    <source>
        <dbReference type="Proteomes" id="UP000572051"/>
    </source>
</evidence>
<sequence length="71" mass="8097">MPVLAPSSLVVDLAVALLGTAESWPLLLLVVFVIVPAVWSRDTRRRRRAWQVLRLLRSPRRPRDADEDPRA</sequence>
<dbReference type="Proteomes" id="UP000572051">
    <property type="component" value="Unassembled WGS sequence"/>
</dbReference>
<keyword evidence="1" id="KW-0472">Membrane</keyword>
<keyword evidence="1" id="KW-1133">Transmembrane helix</keyword>